<dbReference type="OrthoDB" id="9815497at2"/>
<protein>
    <submittedName>
        <fullName evidence="1">Xanthine dehydrogenase accessory factor</fullName>
    </submittedName>
</protein>
<keyword evidence="2" id="KW-1185">Reference proteome</keyword>
<dbReference type="RefSeq" id="WP_078693571.1">
    <property type="nucleotide sequence ID" value="NZ_FUWX01000007.1"/>
</dbReference>
<accession>A0A1T4M2N9</accession>
<proteinExistence type="predicted"/>
<name>A0A1T4M2N9_9FUSO</name>
<evidence type="ECO:0000313" key="1">
    <source>
        <dbReference type="EMBL" id="SJZ60974.1"/>
    </source>
</evidence>
<dbReference type="STRING" id="180163.SAMN02745174_01060"/>
<evidence type="ECO:0000313" key="2">
    <source>
        <dbReference type="Proteomes" id="UP000191153"/>
    </source>
</evidence>
<dbReference type="NCBIfam" id="TIGR03309">
    <property type="entry name" value="matur_yqeB"/>
    <property type="match status" value="1"/>
</dbReference>
<gene>
    <name evidence="1" type="ORF">SAMN02745174_01060</name>
</gene>
<dbReference type="InterPro" id="IPR017695">
    <property type="entry name" value="Se-dep_Mo_hydrolase_YqeB"/>
</dbReference>
<reference evidence="1 2" key="1">
    <citation type="submission" date="2017-02" db="EMBL/GenBank/DDBJ databases">
        <authorList>
            <person name="Peterson S.W."/>
        </authorList>
    </citation>
    <scope>NUCLEOTIDE SEQUENCE [LARGE SCALE GENOMIC DNA]</scope>
    <source>
        <strain evidence="1 2">ATCC 700028</strain>
    </source>
</reference>
<dbReference type="AlphaFoldDB" id="A0A1T4M2N9"/>
<dbReference type="Proteomes" id="UP000191153">
    <property type="component" value="Unassembled WGS sequence"/>
</dbReference>
<sequence>MLVVVRGAGDIATGTIHRLHRCGFKVMGLEVENPSAIRREVSFSEAIYEGVTLIEGVIGRRAKTLEEINKAFERGEVPIVVDRDGVWIERLKPHVVVDGILAKRNLGTSKDMAPITIGLGPGFVAGRDVDIVIETMRGHDLGKLIFSGKAMENTGTPGLIGGVSKERVIYSENSGIFRDGLKIGSQVMKGDILGYIDDTPLLAPIDGVLRGIIRDGFLVKKRFKIGDIDPRREEEKNSFTISDKARALGGSVLEGILYLHCLRGKENGKGYIREIKFRG</sequence>
<dbReference type="EMBL" id="FUWX01000007">
    <property type="protein sequence ID" value="SJZ60974.1"/>
    <property type="molecule type" value="Genomic_DNA"/>
</dbReference>
<organism evidence="1 2">
    <name type="scientific">Cetobacterium ceti</name>
    <dbReference type="NCBI Taxonomy" id="180163"/>
    <lineage>
        <taxon>Bacteria</taxon>
        <taxon>Fusobacteriati</taxon>
        <taxon>Fusobacteriota</taxon>
        <taxon>Fusobacteriia</taxon>
        <taxon>Fusobacteriales</taxon>
        <taxon>Fusobacteriaceae</taxon>
        <taxon>Cetobacterium</taxon>
    </lineage>
</organism>